<dbReference type="Pfam" id="PF02563">
    <property type="entry name" value="Poly_export"/>
    <property type="match status" value="1"/>
</dbReference>
<dbReference type="InterPro" id="IPR054765">
    <property type="entry name" value="SLBB_dom"/>
</dbReference>
<evidence type="ECO:0000256" key="15">
    <source>
        <dbReference type="SAM" id="SignalP"/>
    </source>
</evidence>
<keyword evidence="19" id="KW-1185">Reference proteome</keyword>
<evidence type="ECO:0000259" key="17">
    <source>
        <dbReference type="Pfam" id="PF22461"/>
    </source>
</evidence>
<feature type="signal peptide" evidence="15">
    <location>
        <begin position="1"/>
        <end position="22"/>
    </location>
</feature>
<evidence type="ECO:0000256" key="1">
    <source>
        <dbReference type="ARBA" id="ARBA00004571"/>
    </source>
</evidence>
<keyword evidence="7 15" id="KW-0732">Signal</keyword>
<comment type="similarity">
    <text evidence="2">Belongs to the BexD/CtrA/VexA family.</text>
</comment>
<feature type="domain" description="Polysaccharide export protein N-terminal" evidence="16">
    <location>
        <begin position="46"/>
        <end position="137"/>
    </location>
</feature>
<dbReference type="RefSeq" id="WP_106291901.1">
    <property type="nucleotide sequence ID" value="NZ_PVTH01000002.1"/>
</dbReference>
<evidence type="ECO:0000256" key="7">
    <source>
        <dbReference type="ARBA" id="ARBA00022729"/>
    </source>
</evidence>
<keyword evidence="11" id="KW-0472">Membrane</keyword>
<keyword evidence="13" id="KW-0998">Cell outer membrane</keyword>
<evidence type="ECO:0000256" key="14">
    <source>
        <dbReference type="ARBA" id="ARBA00023288"/>
    </source>
</evidence>
<comment type="subcellular location">
    <subcellularLocation>
        <location evidence="1">Cell outer membrane</location>
        <topology evidence="1">Multi-pass membrane protein</topology>
    </subcellularLocation>
</comment>
<dbReference type="GO" id="GO:0006811">
    <property type="term" value="P:monoatomic ion transport"/>
    <property type="evidence" value="ECO:0007669"/>
    <property type="project" value="UniProtKB-KW"/>
</dbReference>
<dbReference type="Gene3D" id="3.10.560.10">
    <property type="entry name" value="Outer membrane lipoprotein wza domain like"/>
    <property type="match status" value="1"/>
</dbReference>
<dbReference type="Gene3D" id="3.30.1950.10">
    <property type="entry name" value="wza like domain"/>
    <property type="match status" value="1"/>
</dbReference>
<evidence type="ECO:0000256" key="8">
    <source>
        <dbReference type="ARBA" id="ARBA00023047"/>
    </source>
</evidence>
<keyword evidence="12" id="KW-0564">Palmitate</keyword>
<dbReference type="AlphaFoldDB" id="A0A2T0U9G6"/>
<evidence type="ECO:0000256" key="2">
    <source>
        <dbReference type="ARBA" id="ARBA00009450"/>
    </source>
</evidence>
<keyword evidence="14" id="KW-0449">Lipoprotein</keyword>
<dbReference type="GO" id="GO:0015288">
    <property type="term" value="F:porin activity"/>
    <property type="evidence" value="ECO:0007669"/>
    <property type="project" value="UniProtKB-KW"/>
</dbReference>
<evidence type="ECO:0000259" key="16">
    <source>
        <dbReference type="Pfam" id="PF02563"/>
    </source>
</evidence>
<dbReference type="Pfam" id="PF22461">
    <property type="entry name" value="SLBB_2"/>
    <property type="match status" value="1"/>
</dbReference>
<evidence type="ECO:0000256" key="5">
    <source>
        <dbReference type="ARBA" id="ARBA00022597"/>
    </source>
</evidence>
<organism evidence="18 19">
    <name type="scientific">Arcticibacter pallidicorallinus</name>
    <dbReference type="NCBI Taxonomy" id="1259464"/>
    <lineage>
        <taxon>Bacteria</taxon>
        <taxon>Pseudomonadati</taxon>
        <taxon>Bacteroidota</taxon>
        <taxon>Sphingobacteriia</taxon>
        <taxon>Sphingobacteriales</taxon>
        <taxon>Sphingobacteriaceae</taxon>
        <taxon>Arcticibacter</taxon>
    </lineage>
</organism>
<protein>
    <submittedName>
        <fullName evidence="18">Polysaccharide export outer membrane protein</fullName>
    </submittedName>
</protein>
<keyword evidence="3" id="KW-0813">Transport</keyword>
<evidence type="ECO:0000256" key="12">
    <source>
        <dbReference type="ARBA" id="ARBA00023139"/>
    </source>
</evidence>
<feature type="domain" description="SLBB" evidence="17">
    <location>
        <begin position="141"/>
        <end position="220"/>
    </location>
</feature>
<dbReference type="EMBL" id="PVTH01000002">
    <property type="protein sequence ID" value="PRY54585.1"/>
    <property type="molecule type" value="Genomic_DNA"/>
</dbReference>
<dbReference type="Proteomes" id="UP000238034">
    <property type="component" value="Unassembled WGS sequence"/>
</dbReference>
<dbReference type="InterPro" id="IPR049712">
    <property type="entry name" value="Poly_export"/>
</dbReference>
<sequence length="253" mass="28178">MYKHLFFLSALLVCLLPACSYKGVPYFQDLNQNTPSKETIANFRPVTIQPEDVLGINVSSLNTEASSVFNYNLNTITGTTQNANNPVVGYLVDEKGNIQLPLVGSVKVSGLTISGVREKIQQQLTEYLKQPVVNVRLLNFKVSVMGDVLRPGVYPVQNQRISIAEAITMAGDLNITALRTNVMLIRENEGVREYIPIDLTSKKLFNSPYFYLKTNDILYIQPGKNKFASVDNSYRNISILLSALSIVVILLTR</sequence>
<dbReference type="PANTHER" id="PTHR33619:SF3">
    <property type="entry name" value="POLYSACCHARIDE EXPORT PROTEIN GFCE-RELATED"/>
    <property type="match status" value="1"/>
</dbReference>
<keyword evidence="9" id="KW-0406">Ion transport</keyword>
<dbReference type="PANTHER" id="PTHR33619">
    <property type="entry name" value="POLYSACCHARIDE EXPORT PROTEIN GFCE-RELATED"/>
    <property type="match status" value="1"/>
</dbReference>
<evidence type="ECO:0000256" key="10">
    <source>
        <dbReference type="ARBA" id="ARBA00023114"/>
    </source>
</evidence>
<dbReference type="GO" id="GO:0009279">
    <property type="term" value="C:cell outer membrane"/>
    <property type="evidence" value="ECO:0007669"/>
    <property type="project" value="UniProtKB-SubCell"/>
</dbReference>
<dbReference type="GO" id="GO:0015159">
    <property type="term" value="F:polysaccharide transmembrane transporter activity"/>
    <property type="evidence" value="ECO:0007669"/>
    <property type="project" value="InterPro"/>
</dbReference>
<gene>
    <name evidence="18" type="ORF">B0I27_102354</name>
</gene>
<evidence type="ECO:0000256" key="9">
    <source>
        <dbReference type="ARBA" id="ARBA00023065"/>
    </source>
</evidence>
<keyword evidence="4" id="KW-1134">Transmembrane beta strand</keyword>
<name>A0A2T0U9G6_9SPHI</name>
<feature type="chain" id="PRO_5015426612" evidence="15">
    <location>
        <begin position="23"/>
        <end position="253"/>
    </location>
</feature>
<evidence type="ECO:0000313" key="18">
    <source>
        <dbReference type="EMBL" id="PRY54585.1"/>
    </source>
</evidence>
<keyword evidence="10" id="KW-0626">Porin</keyword>
<evidence type="ECO:0000256" key="6">
    <source>
        <dbReference type="ARBA" id="ARBA00022692"/>
    </source>
</evidence>
<accession>A0A2T0U9G6</accession>
<proteinExistence type="inferred from homology"/>
<reference evidence="18 19" key="1">
    <citation type="submission" date="2018-03" db="EMBL/GenBank/DDBJ databases">
        <title>Genomic Encyclopedia of Type Strains, Phase III (KMG-III): the genomes of soil and plant-associated and newly described type strains.</title>
        <authorList>
            <person name="Whitman W."/>
        </authorList>
    </citation>
    <scope>NUCLEOTIDE SEQUENCE [LARGE SCALE GENOMIC DNA]</scope>
    <source>
        <strain evidence="18 19">CGMCC 1.9313</strain>
    </source>
</reference>
<dbReference type="InterPro" id="IPR003715">
    <property type="entry name" value="Poly_export_N"/>
</dbReference>
<evidence type="ECO:0000256" key="3">
    <source>
        <dbReference type="ARBA" id="ARBA00022448"/>
    </source>
</evidence>
<dbReference type="OrthoDB" id="662756at2"/>
<keyword evidence="6" id="KW-0812">Transmembrane</keyword>
<keyword evidence="8" id="KW-0625">Polysaccharide transport</keyword>
<evidence type="ECO:0000256" key="4">
    <source>
        <dbReference type="ARBA" id="ARBA00022452"/>
    </source>
</evidence>
<dbReference type="GO" id="GO:0046930">
    <property type="term" value="C:pore complex"/>
    <property type="evidence" value="ECO:0007669"/>
    <property type="project" value="UniProtKB-KW"/>
</dbReference>
<evidence type="ECO:0000313" key="19">
    <source>
        <dbReference type="Proteomes" id="UP000238034"/>
    </source>
</evidence>
<evidence type="ECO:0000256" key="13">
    <source>
        <dbReference type="ARBA" id="ARBA00023237"/>
    </source>
</evidence>
<keyword evidence="5" id="KW-0762">Sugar transport</keyword>
<comment type="caution">
    <text evidence="18">The sequence shown here is derived from an EMBL/GenBank/DDBJ whole genome shotgun (WGS) entry which is preliminary data.</text>
</comment>
<evidence type="ECO:0000256" key="11">
    <source>
        <dbReference type="ARBA" id="ARBA00023136"/>
    </source>
</evidence>